<comment type="similarity">
    <text evidence="5">Belongs to the Orn/Lys/Arg decarboxylase class-II family. LysA subfamily.</text>
</comment>
<keyword evidence="4 5" id="KW-0456">Lyase</keyword>
<dbReference type="PANTHER" id="PTHR43727:SF2">
    <property type="entry name" value="GROUP IV DECARBOXYLASE"/>
    <property type="match status" value="1"/>
</dbReference>
<dbReference type="InterPro" id="IPR009006">
    <property type="entry name" value="Ala_racemase/Decarboxylase_C"/>
</dbReference>
<dbReference type="AlphaFoldDB" id="A0A370G2R3"/>
<dbReference type="Gene3D" id="3.20.20.10">
    <property type="entry name" value="Alanine racemase"/>
    <property type="match status" value="1"/>
</dbReference>
<dbReference type="Proteomes" id="UP000254958">
    <property type="component" value="Unassembled WGS sequence"/>
</dbReference>
<evidence type="ECO:0000256" key="7">
    <source>
        <dbReference type="PIRSR" id="PIRSR600183-50"/>
    </source>
</evidence>
<dbReference type="PROSITE" id="PS00878">
    <property type="entry name" value="ODR_DC_2_1"/>
    <property type="match status" value="1"/>
</dbReference>
<keyword evidence="3 5" id="KW-0663">Pyridoxal phosphate</keyword>
<evidence type="ECO:0000256" key="4">
    <source>
        <dbReference type="ARBA" id="ARBA00023239"/>
    </source>
</evidence>
<evidence type="ECO:0000256" key="1">
    <source>
        <dbReference type="ARBA" id="ARBA00001933"/>
    </source>
</evidence>
<dbReference type="NCBIfam" id="TIGR01048">
    <property type="entry name" value="lysA"/>
    <property type="match status" value="1"/>
</dbReference>
<dbReference type="RefSeq" id="WP_114727140.1">
    <property type="nucleotide sequence ID" value="NZ_BJMI01000016.1"/>
</dbReference>
<feature type="binding site" evidence="5">
    <location>
        <begin position="297"/>
        <end position="300"/>
    </location>
    <ligand>
        <name>pyridoxal 5'-phosphate</name>
        <dbReference type="ChEBI" id="CHEBI:597326"/>
    </ligand>
</feature>
<dbReference type="UniPathway" id="UPA00034">
    <property type="reaction ID" value="UER00027"/>
</dbReference>
<organism evidence="11 12">
    <name type="scientific">Gluconacetobacter liquefaciens</name>
    <name type="common">Acetobacter liquefaciens</name>
    <dbReference type="NCBI Taxonomy" id="89584"/>
    <lineage>
        <taxon>Bacteria</taxon>
        <taxon>Pseudomonadati</taxon>
        <taxon>Pseudomonadota</taxon>
        <taxon>Alphaproteobacteria</taxon>
        <taxon>Acetobacterales</taxon>
        <taxon>Acetobacteraceae</taxon>
        <taxon>Gluconacetobacter</taxon>
    </lineage>
</organism>
<feature type="binding site" evidence="5">
    <location>
        <position position="342"/>
    </location>
    <ligand>
        <name>substrate</name>
    </ligand>
</feature>
<protein>
    <recommendedName>
        <fullName evidence="5 6">Diaminopimelate decarboxylase</fullName>
        <shortName evidence="5">DAP decarboxylase</shortName>
        <shortName evidence="5">DAPDC</shortName>
        <ecNumber evidence="5 6">4.1.1.20</ecNumber>
    </recommendedName>
</protein>
<evidence type="ECO:0000313" key="10">
    <source>
        <dbReference type="EMBL" id="MBB2186453.1"/>
    </source>
</evidence>
<feature type="binding site" evidence="5">
    <location>
        <position position="300"/>
    </location>
    <ligand>
        <name>substrate</name>
    </ligand>
</feature>
<evidence type="ECO:0000313" key="11">
    <source>
        <dbReference type="EMBL" id="RDI38118.1"/>
    </source>
</evidence>
<feature type="modified residue" description="N6-(pyridoxal phosphate)lysine" evidence="5 7">
    <location>
        <position position="84"/>
    </location>
</feature>
<dbReference type="HAMAP" id="MF_02120">
    <property type="entry name" value="LysA"/>
    <property type="match status" value="1"/>
</dbReference>
<reference evidence="10 13" key="2">
    <citation type="submission" date="2020-04" db="EMBL/GenBank/DDBJ databases">
        <title>Description of novel Gluconacetobacter.</title>
        <authorList>
            <person name="Sombolestani A."/>
        </authorList>
    </citation>
    <scope>NUCLEOTIDE SEQUENCE [LARGE SCALE GENOMIC DNA]</scope>
    <source>
        <strain evidence="10 13">LMG 1382</strain>
    </source>
</reference>
<feature type="binding site" evidence="5">
    <location>
        <position position="338"/>
    </location>
    <ligand>
        <name>substrate</name>
    </ligand>
</feature>
<feature type="active site" description="Proton donor" evidence="7">
    <location>
        <position position="370"/>
    </location>
</feature>
<dbReference type="SUPFAM" id="SSF50621">
    <property type="entry name" value="Alanine racemase C-terminal domain-like"/>
    <property type="match status" value="1"/>
</dbReference>
<dbReference type="OrthoDB" id="9802241at2"/>
<comment type="cofactor">
    <cofactor evidence="1 5 7 8">
        <name>pyridoxal 5'-phosphate</name>
        <dbReference type="ChEBI" id="CHEBI:597326"/>
    </cofactor>
</comment>
<dbReference type="Proteomes" id="UP000562982">
    <property type="component" value="Unassembled WGS sequence"/>
</dbReference>
<dbReference type="PANTHER" id="PTHR43727">
    <property type="entry name" value="DIAMINOPIMELATE DECARBOXYLASE"/>
    <property type="match status" value="1"/>
</dbReference>
<keyword evidence="2 5" id="KW-0210">Decarboxylase</keyword>
<accession>A0A370G2R3</accession>
<feature type="binding site" evidence="5">
    <location>
        <position position="399"/>
    </location>
    <ligand>
        <name>pyridoxal 5'-phosphate</name>
        <dbReference type="ChEBI" id="CHEBI:597326"/>
    </ligand>
</feature>
<proteinExistence type="inferred from homology"/>
<dbReference type="GO" id="GO:0008836">
    <property type="term" value="F:diaminopimelate decarboxylase activity"/>
    <property type="evidence" value="ECO:0007669"/>
    <property type="project" value="UniProtKB-UniRule"/>
</dbReference>
<dbReference type="FunFam" id="3.20.20.10:FF:000003">
    <property type="entry name" value="Diaminopimelate decarboxylase"/>
    <property type="match status" value="1"/>
</dbReference>
<dbReference type="EMBL" id="JABEQI010000004">
    <property type="protein sequence ID" value="MBB2186453.1"/>
    <property type="molecule type" value="Genomic_DNA"/>
</dbReference>
<keyword evidence="12" id="KW-1185">Reference proteome</keyword>
<feature type="domain" description="Orn/DAP/Arg decarboxylase 2 N-terminal" evidence="9">
    <location>
        <begin position="77"/>
        <end position="303"/>
    </location>
</feature>
<dbReference type="InterPro" id="IPR022644">
    <property type="entry name" value="De-COase2_N"/>
</dbReference>
<evidence type="ECO:0000256" key="5">
    <source>
        <dbReference type="HAMAP-Rule" id="MF_02120"/>
    </source>
</evidence>
<comment type="catalytic activity">
    <reaction evidence="5 8">
        <text>meso-2,6-diaminopimelate + H(+) = L-lysine + CO2</text>
        <dbReference type="Rhea" id="RHEA:15101"/>
        <dbReference type="ChEBI" id="CHEBI:15378"/>
        <dbReference type="ChEBI" id="CHEBI:16526"/>
        <dbReference type="ChEBI" id="CHEBI:32551"/>
        <dbReference type="ChEBI" id="CHEBI:57791"/>
        <dbReference type="EC" id="4.1.1.20"/>
    </reaction>
</comment>
<name>A0A370G2R3_GLULI</name>
<dbReference type="PRINTS" id="PR01181">
    <property type="entry name" value="DAPDCRBXLASE"/>
</dbReference>
<dbReference type="EC" id="4.1.1.20" evidence="5 6"/>
<dbReference type="InterPro" id="IPR000183">
    <property type="entry name" value="Orn/DAP/Arg_de-COase"/>
</dbReference>
<dbReference type="Pfam" id="PF02784">
    <property type="entry name" value="Orn_Arg_deC_N"/>
    <property type="match status" value="1"/>
</dbReference>
<dbReference type="InterPro" id="IPR029066">
    <property type="entry name" value="PLP-binding_barrel"/>
</dbReference>
<evidence type="ECO:0000313" key="13">
    <source>
        <dbReference type="Proteomes" id="UP000562982"/>
    </source>
</evidence>
<evidence type="ECO:0000256" key="3">
    <source>
        <dbReference type="ARBA" id="ARBA00022898"/>
    </source>
</evidence>
<feature type="binding site" evidence="5">
    <location>
        <position position="263"/>
    </location>
    <ligand>
        <name>pyridoxal 5'-phosphate</name>
        <dbReference type="ChEBI" id="CHEBI:597326"/>
    </ligand>
</feature>
<comment type="function">
    <text evidence="5">Specifically catalyzes the decarboxylation of meso-diaminopimelate (meso-DAP) to L-lysine.</text>
</comment>
<dbReference type="CDD" id="cd06828">
    <property type="entry name" value="PLPDE_III_DapDC"/>
    <property type="match status" value="1"/>
</dbReference>
<evidence type="ECO:0000256" key="2">
    <source>
        <dbReference type="ARBA" id="ARBA00022793"/>
    </source>
</evidence>
<sequence length="452" mass="47164">MLDCPSSPAEQDPTVADLLAARPHLSMHALDGLTLEDVPLNAIADAVGTPTWVMGAGTLRARYRLLDGAMRGAGLAPSIHFAVKANDHLAVLRILAAEGAGADVVSGGELRRARAAGVPAGRIVFSGVGKTREEMALALAEGIGHIAVESAEELDILSDVAASSGWVAPITLRVNPDVDAGTHEKITTGLSTNKFGIAYARAAALYERSASLPGLKPLGFSVHIGSQIVAMAPYRAAFARVADLVRAVRARGLPVSLVDCGGGLGITYRDEVEGAPEALAGAIRAELGDLDVRLAIEPGRWLAGSAGLLLSRVILRKAGEDGLPSFLILDAAMNDLMRPSLYEAWHGILPVSARDATRPVEAVNVVGPVCESADSFADGRFLPRLDEGARVALLDTGAYGAVMSSTYNGRPLAAQVLVDGGRWSVIRERQPVESLWAADRIPDWVMPAPAGG</sequence>
<comment type="subunit">
    <text evidence="5">Homodimer.</text>
</comment>
<evidence type="ECO:0000256" key="8">
    <source>
        <dbReference type="RuleBase" id="RU003738"/>
    </source>
</evidence>
<dbReference type="PROSITE" id="PS00879">
    <property type="entry name" value="ODR_DC_2_2"/>
    <property type="match status" value="1"/>
</dbReference>
<dbReference type="GO" id="GO:0030170">
    <property type="term" value="F:pyridoxal phosphate binding"/>
    <property type="evidence" value="ECO:0007669"/>
    <property type="project" value="UniProtKB-UniRule"/>
</dbReference>
<keyword evidence="5 8" id="KW-0457">Lysine biosynthesis</keyword>
<evidence type="ECO:0000256" key="6">
    <source>
        <dbReference type="NCBIfam" id="TIGR01048"/>
    </source>
</evidence>
<evidence type="ECO:0000259" key="9">
    <source>
        <dbReference type="Pfam" id="PF02784"/>
    </source>
</evidence>
<dbReference type="Gene3D" id="2.40.37.10">
    <property type="entry name" value="Lyase, Ornithine Decarboxylase, Chain A, domain 1"/>
    <property type="match status" value="1"/>
</dbReference>
<dbReference type="PRINTS" id="PR01179">
    <property type="entry name" value="ODADCRBXLASE"/>
</dbReference>
<dbReference type="InterPro" id="IPR022657">
    <property type="entry name" value="De-COase2_CS"/>
</dbReference>
<gene>
    <name evidence="5 10" type="primary">lysA</name>
    <name evidence="11" type="ORF">C7453_10455</name>
    <name evidence="10" type="ORF">HLH32_08635</name>
</gene>
<reference evidence="11 12" key="1">
    <citation type="submission" date="2018-07" db="EMBL/GenBank/DDBJ databases">
        <title>Genomic Encyclopedia of Type Strains, Phase IV (KMG-IV): sequencing the most valuable type-strain genomes for metagenomic binning, comparative biology and taxonomic classification.</title>
        <authorList>
            <person name="Goeker M."/>
        </authorList>
    </citation>
    <scope>NUCLEOTIDE SEQUENCE [LARGE SCALE GENOMIC DNA]</scope>
    <source>
        <strain evidence="11 12">DSM 5603</strain>
    </source>
</reference>
<dbReference type="InterPro" id="IPR002986">
    <property type="entry name" value="DAP_deCOOHase_LysA"/>
</dbReference>
<dbReference type="EMBL" id="QQAW01000004">
    <property type="protein sequence ID" value="RDI38118.1"/>
    <property type="molecule type" value="Genomic_DNA"/>
</dbReference>
<dbReference type="InterPro" id="IPR022653">
    <property type="entry name" value="De-COase2_pyr-phos_BS"/>
</dbReference>
<comment type="caution">
    <text evidence="11">The sequence shown here is derived from an EMBL/GenBank/DDBJ whole genome shotgun (WGS) entry which is preliminary data.</text>
</comment>
<comment type="pathway">
    <text evidence="5 8">Amino-acid biosynthesis; L-lysine biosynthesis via DAP pathway; L-lysine from DL-2,6-diaminopimelate: step 1/1.</text>
</comment>
<evidence type="ECO:0000313" key="12">
    <source>
        <dbReference type="Proteomes" id="UP000254958"/>
    </source>
</evidence>
<dbReference type="GO" id="GO:0009089">
    <property type="term" value="P:lysine biosynthetic process via diaminopimelate"/>
    <property type="evidence" value="ECO:0007669"/>
    <property type="project" value="UniProtKB-UniRule"/>
</dbReference>
<dbReference type="SUPFAM" id="SSF51419">
    <property type="entry name" value="PLP-binding barrel"/>
    <property type="match status" value="1"/>
</dbReference>
<feature type="binding site" evidence="5">
    <location>
        <position position="371"/>
    </location>
    <ligand>
        <name>substrate</name>
    </ligand>
</feature>
<keyword evidence="5" id="KW-0028">Amino-acid biosynthesis</keyword>
<feature type="binding site" evidence="5">
    <location>
        <position position="399"/>
    </location>
    <ligand>
        <name>substrate</name>
    </ligand>
</feature>